<dbReference type="GO" id="GO:0003918">
    <property type="term" value="F:DNA topoisomerase type II (double strand cut, ATP-hydrolyzing) activity"/>
    <property type="evidence" value="ECO:0007669"/>
    <property type="project" value="UniProtKB-UniRule"/>
</dbReference>
<dbReference type="InParanoid" id="A0A0C3FGF5"/>
<reference evidence="16" key="2">
    <citation type="submission" date="2015-01" db="EMBL/GenBank/DDBJ databases">
        <title>Evolutionary Origins and Diversification of the Mycorrhizal Mutualists.</title>
        <authorList>
            <consortium name="DOE Joint Genome Institute"/>
            <consortium name="Mycorrhizal Genomics Consortium"/>
            <person name="Kohler A."/>
            <person name="Kuo A."/>
            <person name="Nagy L.G."/>
            <person name="Floudas D."/>
            <person name="Copeland A."/>
            <person name="Barry K.W."/>
            <person name="Cichocki N."/>
            <person name="Veneault-Fourrey C."/>
            <person name="LaButti K."/>
            <person name="Lindquist E.A."/>
            <person name="Lipzen A."/>
            <person name="Lundell T."/>
            <person name="Morin E."/>
            <person name="Murat C."/>
            <person name="Riley R."/>
            <person name="Ohm R."/>
            <person name="Sun H."/>
            <person name="Tunlid A."/>
            <person name="Henrissat B."/>
            <person name="Grigoriev I.V."/>
            <person name="Hibbett D.S."/>
            <person name="Martin F."/>
        </authorList>
    </citation>
    <scope>NUCLEOTIDE SEQUENCE [LARGE SCALE GENOMIC DNA]</scope>
    <source>
        <strain evidence="16">F 1598</strain>
    </source>
</reference>
<dbReference type="GO" id="GO:0003677">
    <property type="term" value="F:DNA binding"/>
    <property type="evidence" value="ECO:0007669"/>
    <property type="project" value="UniProtKB-UniRule"/>
</dbReference>
<evidence type="ECO:0000313" key="15">
    <source>
        <dbReference type="EMBL" id="KIM78914.1"/>
    </source>
</evidence>
<dbReference type="Pfam" id="PF04406">
    <property type="entry name" value="TP6A_N"/>
    <property type="match status" value="1"/>
</dbReference>
<evidence type="ECO:0000256" key="7">
    <source>
        <dbReference type="ARBA" id="ARBA00022842"/>
    </source>
</evidence>
<dbReference type="Proteomes" id="UP000054166">
    <property type="component" value="Unassembled WGS sequence"/>
</dbReference>
<evidence type="ECO:0000256" key="8">
    <source>
        <dbReference type="ARBA" id="ARBA00023029"/>
    </source>
</evidence>
<dbReference type="STRING" id="765440.A0A0C3FGF5"/>
<sequence length="322" mass="36022">AQLFRVLDVTHEALVTDIPATKRDIYYKDVPLFGKQAVVDRLVDDLAATFELERSDLNIRATSKGLVCGAGLVMHLMEGEVVYTNDSEGALIPVGEDISRFEVDDDISWVLIVEKEAVFQTLCRLKLASHPSLPGPGIVITGKGYPDIATRQLVKTLSDNLPSHIPILALVDGDAYGLDILSVYKHGSMSLRHENEKLAASRVEWLGVWASELAELNIDRNALIPITKHDEKKAHSMLRRDASTMPLKWRKELMHMLHNRCKAEIEIISTAKVKPQARRAEVLLSRYTTNGPVQQMTRSPAYPLLDYLLNKISDFVDLYVDA</sequence>
<dbReference type="EMBL" id="KN833013">
    <property type="protein sequence ID" value="KIM78914.1"/>
    <property type="molecule type" value="Genomic_DNA"/>
</dbReference>
<dbReference type="GO" id="GO:0007131">
    <property type="term" value="P:reciprocal meiotic recombination"/>
    <property type="evidence" value="ECO:0007669"/>
    <property type="project" value="TreeGrafter"/>
</dbReference>
<keyword evidence="10 12" id="KW-0413">Isomerase</keyword>
<evidence type="ECO:0000256" key="4">
    <source>
        <dbReference type="ARBA" id="ARBA00006559"/>
    </source>
</evidence>
<evidence type="ECO:0000313" key="16">
    <source>
        <dbReference type="Proteomes" id="UP000054166"/>
    </source>
</evidence>
<dbReference type="PROSITE" id="PS52041">
    <property type="entry name" value="TOPO_IIB"/>
    <property type="match status" value="1"/>
</dbReference>
<dbReference type="GO" id="GO:0000228">
    <property type="term" value="C:nuclear chromosome"/>
    <property type="evidence" value="ECO:0007669"/>
    <property type="project" value="TreeGrafter"/>
</dbReference>
<dbReference type="Gene3D" id="3.40.1360.10">
    <property type="match status" value="1"/>
</dbReference>
<comment type="cofactor">
    <cofactor evidence="2">
        <name>Mg(2+)</name>
        <dbReference type="ChEBI" id="CHEBI:18420"/>
    </cofactor>
</comment>
<evidence type="ECO:0000256" key="10">
    <source>
        <dbReference type="ARBA" id="ARBA00023235"/>
    </source>
</evidence>
<evidence type="ECO:0000256" key="12">
    <source>
        <dbReference type="PROSITE-ProRule" id="PRU01385"/>
    </source>
</evidence>
<organism evidence="15 16">
    <name type="scientific">Piloderma croceum (strain F 1598)</name>
    <dbReference type="NCBI Taxonomy" id="765440"/>
    <lineage>
        <taxon>Eukaryota</taxon>
        <taxon>Fungi</taxon>
        <taxon>Dikarya</taxon>
        <taxon>Basidiomycota</taxon>
        <taxon>Agaricomycotina</taxon>
        <taxon>Agaricomycetes</taxon>
        <taxon>Agaricomycetidae</taxon>
        <taxon>Atheliales</taxon>
        <taxon>Atheliaceae</taxon>
        <taxon>Piloderma</taxon>
    </lineage>
</organism>
<dbReference type="InterPro" id="IPR013049">
    <property type="entry name" value="Spo11/TopoVI_A_N"/>
</dbReference>
<dbReference type="GO" id="GO:0000706">
    <property type="term" value="P:meiotic DNA double-strand break processing"/>
    <property type="evidence" value="ECO:0007669"/>
    <property type="project" value="TreeGrafter"/>
</dbReference>
<dbReference type="CDD" id="cd00223">
    <property type="entry name" value="TOPRIM_TopoIIB_SPO"/>
    <property type="match status" value="1"/>
</dbReference>
<proteinExistence type="inferred from homology"/>
<comment type="catalytic activity">
    <reaction evidence="1 12">
        <text>ATP-dependent breakage, passage and rejoining of double-stranded DNA.</text>
        <dbReference type="EC" id="5.6.2.2"/>
    </reaction>
</comment>
<dbReference type="SUPFAM" id="SSF56726">
    <property type="entry name" value="DNA topoisomerase IV, alpha subunit"/>
    <property type="match status" value="1"/>
</dbReference>
<evidence type="ECO:0000256" key="2">
    <source>
        <dbReference type="ARBA" id="ARBA00001946"/>
    </source>
</evidence>
<evidence type="ECO:0000256" key="3">
    <source>
        <dbReference type="ARBA" id="ARBA00004123"/>
    </source>
</evidence>
<evidence type="ECO:0000256" key="6">
    <source>
        <dbReference type="ARBA" id="ARBA00022723"/>
    </source>
</evidence>
<dbReference type="AlphaFoldDB" id="A0A0C3FGF5"/>
<evidence type="ECO:0000259" key="13">
    <source>
        <dbReference type="Pfam" id="PF04406"/>
    </source>
</evidence>
<evidence type="ECO:0000256" key="1">
    <source>
        <dbReference type="ARBA" id="ARBA00000185"/>
    </source>
</evidence>
<dbReference type="InterPro" id="IPR034136">
    <property type="entry name" value="TOPRIM_Topo6A/Spo11"/>
</dbReference>
<dbReference type="InterPro" id="IPR036078">
    <property type="entry name" value="Spo11/TopoVI_A_sf"/>
</dbReference>
<feature type="domain" description="Topoisomerase 6 subunit A/Spo11 TOPRIM" evidence="14">
    <location>
        <begin position="109"/>
        <end position="272"/>
    </location>
</feature>
<dbReference type="OrthoDB" id="5377392at2759"/>
<dbReference type="Gene3D" id="1.10.10.10">
    <property type="entry name" value="Winged helix-like DNA-binding domain superfamily/Winged helix DNA-binding domain"/>
    <property type="match status" value="1"/>
</dbReference>
<comment type="similarity">
    <text evidence="4 12">Belongs to the TOP6A family.</text>
</comment>
<evidence type="ECO:0000256" key="11">
    <source>
        <dbReference type="ARBA" id="ARBA00023242"/>
    </source>
</evidence>
<feature type="active site" description="O-(5'-phospho-DNA)-tyrosine intermediate" evidence="12">
    <location>
        <position position="27"/>
    </location>
</feature>
<dbReference type="FunCoup" id="A0A0C3FGF5">
    <property type="interactions" value="101"/>
</dbReference>
<dbReference type="GO" id="GO:0046872">
    <property type="term" value="F:metal ion binding"/>
    <property type="evidence" value="ECO:0007669"/>
    <property type="project" value="UniProtKB-KW"/>
</dbReference>
<dbReference type="PRINTS" id="PR01551">
    <property type="entry name" value="SPO11HOMOLOG"/>
</dbReference>
<gene>
    <name evidence="15" type="ORF">PILCRDRAFT_792902</name>
</gene>
<dbReference type="HOGENOM" id="CLU_037229_0_1_1"/>
<keyword evidence="11" id="KW-0539">Nucleus</keyword>
<dbReference type="PANTHER" id="PTHR10848:SF0">
    <property type="entry name" value="MEIOTIC RECOMBINATION PROTEIN SPO11"/>
    <property type="match status" value="1"/>
</dbReference>
<dbReference type="GO" id="GO:0005524">
    <property type="term" value="F:ATP binding"/>
    <property type="evidence" value="ECO:0007669"/>
    <property type="project" value="InterPro"/>
</dbReference>
<protein>
    <recommendedName>
        <fullName evidence="5">DNA topoisomerase (ATP-hydrolyzing)</fullName>
        <ecNumber evidence="5">5.6.2.2</ecNumber>
    </recommendedName>
</protein>
<name>A0A0C3FGF5_PILCF</name>
<dbReference type="PRINTS" id="PR01550">
    <property type="entry name" value="TOP6AFAMILY"/>
</dbReference>
<keyword evidence="8 12" id="KW-0799">Topoisomerase</keyword>
<accession>A0A0C3FGF5</accession>
<keyword evidence="6" id="KW-0479">Metal-binding</keyword>
<keyword evidence="9 12" id="KW-0238">DNA-binding</keyword>
<dbReference type="InterPro" id="IPR036388">
    <property type="entry name" value="WH-like_DNA-bd_sf"/>
</dbReference>
<dbReference type="InterPro" id="IPR002815">
    <property type="entry name" value="Spo11/TopoVI_A"/>
</dbReference>
<feature type="non-terminal residue" evidence="15">
    <location>
        <position position="1"/>
    </location>
</feature>
<reference evidence="15 16" key="1">
    <citation type="submission" date="2014-04" db="EMBL/GenBank/DDBJ databases">
        <authorList>
            <consortium name="DOE Joint Genome Institute"/>
            <person name="Kuo A."/>
            <person name="Tarkka M."/>
            <person name="Buscot F."/>
            <person name="Kohler A."/>
            <person name="Nagy L.G."/>
            <person name="Floudas D."/>
            <person name="Copeland A."/>
            <person name="Barry K.W."/>
            <person name="Cichocki N."/>
            <person name="Veneault-Fourrey C."/>
            <person name="LaButti K."/>
            <person name="Lindquist E.A."/>
            <person name="Lipzen A."/>
            <person name="Lundell T."/>
            <person name="Morin E."/>
            <person name="Murat C."/>
            <person name="Sun H."/>
            <person name="Tunlid A."/>
            <person name="Henrissat B."/>
            <person name="Grigoriev I.V."/>
            <person name="Hibbett D.S."/>
            <person name="Martin F."/>
            <person name="Nordberg H.P."/>
            <person name="Cantor M.N."/>
            <person name="Hua S.X."/>
        </authorList>
    </citation>
    <scope>NUCLEOTIDE SEQUENCE [LARGE SCALE GENOMIC DNA]</scope>
    <source>
        <strain evidence="15 16">F 1598</strain>
    </source>
</reference>
<dbReference type="PANTHER" id="PTHR10848">
    <property type="entry name" value="MEIOTIC RECOMBINATION PROTEIN SPO11"/>
    <property type="match status" value="1"/>
</dbReference>
<feature type="domain" description="Spo11/DNA topoisomerase VI subunit A N-terminal" evidence="13">
    <location>
        <begin position="1"/>
        <end position="59"/>
    </location>
</feature>
<dbReference type="EC" id="5.6.2.2" evidence="5"/>
<evidence type="ECO:0000256" key="9">
    <source>
        <dbReference type="ARBA" id="ARBA00023125"/>
    </source>
</evidence>
<keyword evidence="16" id="KW-1185">Reference proteome</keyword>
<evidence type="ECO:0000256" key="5">
    <source>
        <dbReference type="ARBA" id="ARBA00012895"/>
    </source>
</evidence>
<dbReference type="Pfam" id="PF21180">
    <property type="entry name" value="TOP6A-Spo11_Toprim"/>
    <property type="match status" value="1"/>
</dbReference>
<dbReference type="InterPro" id="IPR013048">
    <property type="entry name" value="Meiotic_Spo11"/>
</dbReference>
<evidence type="ECO:0000259" key="14">
    <source>
        <dbReference type="Pfam" id="PF21180"/>
    </source>
</evidence>
<keyword evidence="7" id="KW-0460">Magnesium</keyword>
<comment type="subcellular location">
    <subcellularLocation>
        <location evidence="3">Nucleus</location>
    </subcellularLocation>
</comment>
<dbReference type="GO" id="GO:0042138">
    <property type="term" value="P:meiotic DNA double-strand break formation"/>
    <property type="evidence" value="ECO:0007669"/>
    <property type="project" value="InterPro"/>
</dbReference>